<dbReference type="EMBL" id="SJPQ01000001">
    <property type="protein sequence ID" value="TWT89968.1"/>
    <property type="molecule type" value="Genomic_DNA"/>
</dbReference>
<gene>
    <name evidence="1" type="primary">mucD_1</name>
    <name evidence="1" type="ORF">Mal64_03500</name>
</gene>
<dbReference type="AlphaFoldDB" id="A0A5C5ZSB9"/>
<dbReference type="SUPFAM" id="SSF50156">
    <property type="entry name" value="PDZ domain-like"/>
    <property type="match status" value="1"/>
</dbReference>
<dbReference type="InterPro" id="IPR009003">
    <property type="entry name" value="Peptidase_S1_PA"/>
</dbReference>
<dbReference type="InterPro" id="IPR036034">
    <property type="entry name" value="PDZ_sf"/>
</dbReference>
<dbReference type="GO" id="GO:0004252">
    <property type="term" value="F:serine-type endopeptidase activity"/>
    <property type="evidence" value="ECO:0007669"/>
    <property type="project" value="InterPro"/>
</dbReference>
<evidence type="ECO:0000313" key="1">
    <source>
        <dbReference type="EMBL" id="TWT89968.1"/>
    </source>
</evidence>
<keyword evidence="1" id="KW-0378">Hydrolase</keyword>
<dbReference type="InterPro" id="IPR001940">
    <property type="entry name" value="Peptidase_S1C"/>
</dbReference>
<dbReference type="Proteomes" id="UP000315440">
    <property type="component" value="Unassembled WGS sequence"/>
</dbReference>
<dbReference type="Pfam" id="PF13365">
    <property type="entry name" value="Trypsin_2"/>
    <property type="match status" value="1"/>
</dbReference>
<proteinExistence type="predicted"/>
<dbReference type="SUPFAM" id="SSF50494">
    <property type="entry name" value="Trypsin-like serine proteases"/>
    <property type="match status" value="1"/>
</dbReference>
<reference evidence="1 2" key="1">
    <citation type="submission" date="2019-02" db="EMBL/GenBank/DDBJ databases">
        <title>Deep-cultivation of Planctomycetes and their phenomic and genomic characterization uncovers novel biology.</title>
        <authorList>
            <person name="Wiegand S."/>
            <person name="Jogler M."/>
            <person name="Boedeker C."/>
            <person name="Pinto D."/>
            <person name="Vollmers J."/>
            <person name="Rivas-Marin E."/>
            <person name="Kohn T."/>
            <person name="Peeters S.H."/>
            <person name="Heuer A."/>
            <person name="Rast P."/>
            <person name="Oberbeckmann S."/>
            <person name="Bunk B."/>
            <person name="Jeske O."/>
            <person name="Meyerdierks A."/>
            <person name="Storesund J.E."/>
            <person name="Kallscheuer N."/>
            <person name="Luecker S."/>
            <person name="Lage O.M."/>
            <person name="Pohl T."/>
            <person name="Merkel B.J."/>
            <person name="Hornburger P."/>
            <person name="Mueller R.-W."/>
            <person name="Bruemmer F."/>
            <person name="Labrenz M."/>
            <person name="Spormann A.M."/>
            <person name="Op Den Camp H."/>
            <person name="Overmann J."/>
            <person name="Amann R."/>
            <person name="Jetten M.S.M."/>
            <person name="Mascher T."/>
            <person name="Medema M.H."/>
            <person name="Devos D.P."/>
            <person name="Kaster A.-K."/>
            <person name="Ovreas L."/>
            <person name="Rohde M."/>
            <person name="Galperin M.Y."/>
            <person name="Jogler C."/>
        </authorList>
    </citation>
    <scope>NUCLEOTIDE SEQUENCE [LARGE SCALE GENOMIC DNA]</scope>
    <source>
        <strain evidence="1 2">Mal64</strain>
    </source>
</reference>
<keyword evidence="2" id="KW-1185">Reference proteome</keyword>
<protein>
    <submittedName>
        <fullName evidence="1">Putative periplasmic serine endoprotease DegP-like</fullName>
        <ecNumber evidence="1">3.4.21.107</ecNumber>
    </submittedName>
</protein>
<dbReference type="PANTHER" id="PTHR43019:SF62">
    <property type="entry name" value="SERINE ENDOPROTEASE DEGS"/>
    <property type="match status" value="1"/>
</dbReference>
<dbReference type="EC" id="3.4.21.107" evidence="1"/>
<comment type="caution">
    <text evidence="1">The sequence shown here is derived from an EMBL/GenBank/DDBJ whole genome shotgun (WGS) entry which is preliminary data.</text>
</comment>
<keyword evidence="1" id="KW-0645">Protease</keyword>
<dbReference type="PANTHER" id="PTHR43019">
    <property type="entry name" value="SERINE ENDOPROTEASE DEGS"/>
    <property type="match status" value="1"/>
</dbReference>
<name>A0A5C5ZSB9_9BACT</name>
<organism evidence="1 2">
    <name type="scientific">Pseudobythopirellula maris</name>
    <dbReference type="NCBI Taxonomy" id="2527991"/>
    <lineage>
        <taxon>Bacteria</taxon>
        <taxon>Pseudomonadati</taxon>
        <taxon>Planctomycetota</taxon>
        <taxon>Planctomycetia</taxon>
        <taxon>Pirellulales</taxon>
        <taxon>Lacipirellulaceae</taxon>
        <taxon>Pseudobythopirellula</taxon>
    </lineage>
</organism>
<dbReference type="Gene3D" id="2.40.10.120">
    <property type="match status" value="1"/>
</dbReference>
<dbReference type="Gene3D" id="2.30.42.10">
    <property type="match status" value="1"/>
</dbReference>
<dbReference type="GO" id="GO:0006508">
    <property type="term" value="P:proteolysis"/>
    <property type="evidence" value="ECO:0007669"/>
    <property type="project" value="UniProtKB-KW"/>
</dbReference>
<accession>A0A5C5ZSB9</accession>
<evidence type="ECO:0000313" key="2">
    <source>
        <dbReference type="Proteomes" id="UP000315440"/>
    </source>
</evidence>
<sequence>MLEAEASRVEVVERVSHSTLAIFDLKGESGGSGVVISDDGYALTNFHVVAPCGPVMHCGTDDGRLHTAVLVGLDPTGDLALIKLLGEGPFRAAAIGDSDRVEVGDEALVVGNPFLLADDFRPSVSFGVVSGVGRYQYPSGSLLEYADCLQTDAAINPGNSGGPLFDAAGRLIGINGRGSFEKRGRVNVGVGYAVSINQAMRFLPQLKAGRIVDHASLGAAARTIGQGPHGGAAVVIDAIESGSNAERRGLRYGDEILRLGDRDTPSANALQNALGVLPARWPVLVELRRGESRLALEVRLAERHAPGELREAVEQQLAALPERGAEPAGIADWRPHYEAREGFANHHFNRLASSTLMERCAALGASAPGPLSITATDGRGDEVTVALLESKATWRSPLGRYFVRTDEPLRGELALAPPGSGGLLAGLSALGRLLAEGLAGFDESHYHGALPFRAGETPLDVIVTNHRGVRCEFYFESLREGATRIVGLRSEVDGAGDGCRVALEDWRTDSATGRLLPHRLTADAGAVRFAELEVDAYSATEGNER</sequence>
<dbReference type="PRINTS" id="PR00834">
    <property type="entry name" value="PROTEASES2C"/>
</dbReference>